<dbReference type="OrthoDB" id="9770729at2"/>
<accession>A0A1M7TL20</accession>
<evidence type="ECO:0000256" key="3">
    <source>
        <dbReference type="SAM" id="SignalP"/>
    </source>
</evidence>
<dbReference type="PANTHER" id="PTHR47235:SF1">
    <property type="entry name" value="BLR6548 PROTEIN"/>
    <property type="match status" value="1"/>
</dbReference>
<name>A0A1M7TL20_9BRAD</name>
<dbReference type="AlphaFoldDB" id="A0A1M7TL20"/>
<keyword evidence="6" id="KW-1185">Reference proteome</keyword>
<evidence type="ECO:0000259" key="4">
    <source>
        <dbReference type="Pfam" id="PF13458"/>
    </source>
</evidence>
<reference evidence="6" key="1">
    <citation type="submission" date="2016-11" db="EMBL/GenBank/DDBJ databases">
        <authorList>
            <person name="Varghese N."/>
            <person name="Submissions S."/>
        </authorList>
    </citation>
    <scope>NUCLEOTIDE SEQUENCE [LARGE SCALE GENOMIC DNA]</scope>
    <source>
        <strain evidence="6">GAS401</strain>
    </source>
</reference>
<dbReference type="Proteomes" id="UP000184096">
    <property type="component" value="Chromosome I"/>
</dbReference>
<evidence type="ECO:0000256" key="2">
    <source>
        <dbReference type="ARBA" id="ARBA00022729"/>
    </source>
</evidence>
<dbReference type="Pfam" id="PF13458">
    <property type="entry name" value="Peripla_BP_6"/>
    <property type="match status" value="1"/>
</dbReference>
<evidence type="ECO:0000313" key="5">
    <source>
        <dbReference type="EMBL" id="SHN71439.1"/>
    </source>
</evidence>
<feature type="domain" description="Leucine-binding protein" evidence="4">
    <location>
        <begin position="34"/>
        <end position="386"/>
    </location>
</feature>
<dbReference type="PANTHER" id="PTHR47235">
    <property type="entry name" value="BLR6548 PROTEIN"/>
    <property type="match status" value="1"/>
</dbReference>
<comment type="similarity">
    <text evidence="1">Belongs to the leucine-binding protein family.</text>
</comment>
<dbReference type="Gene3D" id="3.40.50.2300">
    <property type="match status" value="2"/>
</dbReference>
<organism evidence="5 6">
    <name type="scientific">Bradyrhizobium erythrophlei</name>
    <dbReference type="NCBI Taxonomy" id="1437360"/>
    <lineage>
        <taxon>Bacteria</taxon>
        <taxon>Pseudomonadati</taxon>
        <taxon>Pseudomonadota</taxon>
        <taxon>Alphaproteobacteria</taxon>
        <taxon>Hyphomicrobiales</taxon>
        <taxon>Nitrobacteraceae</taxon>
        <taxon>Bradyrhizobium</taxon>
    </lineage>
</organism>
<feature type="signal peptide" evidence="3">
    <location>
        <begin position="1"/>
        <end position="22"/>
    </location>
</feature>
<dbReference type="SUPFAM" id="SSF53822">
    <property type="entry name" value="Periplasmic binding protein-like I"/>
    <property type="match status" value="1"/>
</dbReference>
<dbReference type="InterPro" id="IPR028082">
    <property type="entry name" value="Peripla_BP_I"/>
</dbReference>
<dbReference type="CDD" id="cd06343">
    <property type="entry name" value="PBP1_ABC_ligand_binding-like"/>
    <property type="match status" value="1"/>
</dbReference>
<proteinExistence type="inferred from homology"/>
<sequence>MQTWVRTLVAIVLALASLSAVSERVREQGVTETEIRIGNLMPYSGNLQVFGSIGKAEAAYFEMINERGGINGRQVRFISYDDKSSPVTALELTRRLVEEDNVSLVFGSFGTPGNFAVRRYLNERQVPQLFIASGDDHLSDPSLFPWTMGWQPSFREEGRIYANYIQASYPGKRIVALWQNDQVGRETIRGLEDGLGNLANMIRVDIAYDVADEHLDTHVSILKQSGAEVFVFAGAPANAAKVIRIAAGFNWHPVFILSHVASSIAMALEPAGLDNASGVITAAFLKDANDPAWKGQQASRDWQSFVDRYNRAGGKDDGAAVFGYAAAETLEQVLKQCGNDLSRENIMKQAAALKDYQGSILLPGIKINTGPWNFRPIKHLRLVQFDGRMWQPIGDVLETAFSNVDR</sequence>
<dbReference type="EMBL" id="LT670849">
    <property type="protein sequence ID" value="SHN71439.1"/>
    <property type="molecule type" value="Genomic_DNA"/>
</dbReference>
<feature type="chain" id="PRO_5012500747" evidence="3">
    <location>
        <begin position="23"/>
        <end position="406"/>
    </location>
</feature>
<keyword evidence="2 3" id="KW-0732">Signal</keyword>
<evidence type="ECO:0000313" key="6">
    <source>
        <dbReference type="Proteomes" id="UP000184096"/>
    </source>
</evidence>
<dbReference type="InterPro" id="IPR028081">
    <property type="entry name" value="Leu-bd"/>
</dbReference>
<evidence type="ECO:0000256" key="1">
    <source>
        <dbReference type="ARBA" id="ARBA00010062"/>
    </source>
</evidence>
<protein>
    <submittedName>
        <fullName evidence="5">ABC-type branched-chain amino acid transport system, substrate-binding protein</fullName>
    </submittedName>
</protein>
<gene>
    <name evidence="5" type="ORF">SAMN05444170_2028</name>
</gene>